<evidence type="ECO:0000256" key="5">
    <source>
        <dbReference type="SAM" id="Phobius"/>
    </source>
</evidence>
<dbReference type="GO" id="GO:0007188">
    <property type="term" value="P:adenylate cyclase-modulating G protein-coupled receptor signaling pathway"/>
    <property type="evidence" value="ECO:0007669"/>
    <property type="project" value="TreeGrafter"/>
</dbReference>
<dbReference type="GO" id="GO:0008528">
    <property type="term" value="F:G protein-coupled peptide receptor activity"/>
    <property type="evidence" value="ECO:0007669"/>
    <property type="project" value="TreeGrafter"/>
</dbReference>
<dbReference type="VEuPathDB" id="VectorBase:LDEU005173"/>
<feature type="transmembrane region" description="Helical" evidence="5">
    <location>
        <begin position="23"/>
        <end position="47"/>
    </location>
</feature>
<evidence type="ECO:0000256" key="2">
    <source>
        <dbReference type="ARBA" id="ARBA00022692"/>
    </source>
</evidence>
<keyword evidence="3 5" id="KW-1133">Transmembrane helix</keyword>
<feature type="non-terminal residue" evidence="7">
    <location>
        <position position="160"/>
    </location>
</feature>
<organism evidence="7 8">
    <name type="scientific">Leptotrombidium deliense</name>
    <dbReference type="NCBI Taxonomy" id="299467"/>
    <lineage>
        <taxon>Eukaryota</taxon>
        <taxon>Metazoa</taxon>
        <taxon>Ecdysozoa</taxon>
        <taxon>Arthropoda</taxon>
        <taxon>Chelicerata</taxon>
        <taxon>Arachnida</taxon>
        <taxon>Acari</taxon>
        <taxon>Acariformes</taxon>
        <taxon>Trombidiformes</taxon>
        <taxon>Prostigmata</taxon>
        <taxon>Anystina</taxon>
        <taxon>Parasitengona</taxon>
        <taxon>Trombiculoidea</taxon>
        <taxon>Trombiculidae</taxon>
        <taxon>Leptotrombidium</taxon>
    </lineage>
</organism>
<accession>A0A443SH56</accession>
<dbReference type="PRINTS" id="PR00249">
    <property type="entry name" value="GPCRSECRETIN"/>
</dbReference>
<dbReference type="Proteomes" id="UP000288716">
    <property type="component" value="Unassembled WGS sequence"/>
</dbReference>
<evidence type="ECO:0000313" key="7">
    <source>
        <dbReference type="EMBL" id="RWS26867.1"/>
    </source>
</evidence>
<dbReference type="PANTHER" id="PTHR45620:SF42">
    <property type="entry name" value="G-PROTEIN COUPLED RECEPTOR SEB-2"/>
    <property type="match status" value="1"/>
</dbReference>
<dbReference type="STRING" id="299467.A0A443SH56"/>
<dbReference type="EMBL" id="NCKV01002418">
    <property type="protein sequence ID" value="RWS26867.1"/>
    <property type="molecule type" value="Genomic_DNA"/>
</dbReference>
<feature type="transmembrane region" description="Helical" evidence="5">
    <location>
        <begin position="133"/>
        <end position="158"/>
    </location>
</feature>
<keyword evidence="8" id="KW-1185">Reference proteome</keyword>
<evidence type="ECO:0000313" key="8">
    <source>
        <dbReference type="Proteomes" id="UP000288716"/>
    </source>
</evidence>
<dbReference type="PANTHER" id="PTHR45620">
    <property type="entry name" value="PDF RECEPTOR-LIKE PROTEIN-RELATED"/>
    <property type="match status" value="1"/>
</dbReference>
<keyword evidence="4 5" id="KW-0472">Membrane</keyword>
<dbReference type="InterPro" id="IPR000832">
    <property type="entry name" value="GPCR_2_secretin-like"/>
</dbReference>
<protein>
    <submittedName>
        <fullName evidence="7">Calcitonin gene-related peptide type 1 receptor-like protein</fullName>
    </submittedName>
</protein>
<feature type="transmembrane region" description="Helical" evidence="5">
    <location>
        <begin position="100"/>
        <end position="121"/>
    </location>
</feature>
<dbReference type="Pfam" id="PF00002">
    <property type="entry name" value="7tm_2"/>
    <property type="match status" value="1"/>
</dbReference>
<keyword evidence="7" id="KW-0675">Receptor</keyword>
<gene>
    <name evidence="7" type="ORF">B4U80_01646</name>
</gene>
<sequence>MLCESIYLHKLIVAAFHEETRRIYFYLIGWLLPLLFMIPYCSVHSIAENNRNCWTNQIGAYEWIYNIVPVTCLSVNALLLLNTIRVLFTKLRTSPNHIKVALKATIVLIPIFGVQFAFYNFNPLLTEKCDPFLNFLLHCGIVVDSLHGALVSTIFCFLNA</sequence>
<dbReference type="OrthoDB" id="16753at2759"/>
<proteinExistence type="predicted"/>
<dbReference type="AlphaFoldDB" id="A0A443SH56"/>
<evidence type="ECO:0000256" key="3">
    <source>
        <dbReference type="ARBA" id="ARBA00022989"/>
    </source>
</evidence>
<keyword evidence="2 5" id="KW-0812">Transmembrane</keyword>
<reference evidence="7 8" key="1">
    <citation type="journal article" date="2018" name="Gigascience">
        <title>Genomes of trombidid mites reveal novel predicted allergens and laterally-transferred genes associated with secondary metabolism.</title>
        <authorList>
            <person name="Dong X."/>
            <person name="Chaisiri K."/>
            <person name="Xia D."/>
            <person name="Armstrong S.D."/>
            <person name="Fang Y."/>
            <person name="Donnelly M.J."/>
            <person name="Kadowaki T."/>
            <person name="McGarry J.W."/>
            <person name="Darby A.C."/>
            <person name="Makepeace B.L."/>
        </authorList>
    </citation>
    <scope>NUCLEOTIDE SEQUENCE [LARGE SCALE GENOMIC DNA]</scope>
    <source>
        <strain evidence="7">UoL-UT</strain>
    </source>
</reference>
<comment type="subcellular location">
    <subcellularLocation>
        <location evidence="1">Membrane</location>
        <topology evidence="1">Multi-pass membrane protein</topology>
    </subcellularLocation>
</comment>
<evidence type="ECO:0000259" key="6">
    <source>
        <dbReference type="PROSITE" id="PS50261"/>
    </source>
</evidence>
<name>A0A443SH56_9ACAR</name>
<dbReference type="InterPro" id="IPR050332">
    <property type="entry name" value="GPCR_2"/>
</dbReference>
<evidence type="ECO:0000256" key="1">
    <source>
        <dbReference type="ARBA" id="ARBA00004141"/>
    </source>
</evidence>
<feature type="domain" description="G-protein coupled receptors family 2 profile 2" evidence="6">
    <location>
        <begin position="1"/>
        <end position="159"/>
    </location>
</feature>
<dbReference type="GO" id="GO:0005886">
    <property type="term" value="C:plasma membrane"/>
    <property type="evidence" value="ECO:0007669"/>
    <property type="project" value="TreeGrafter"/>
</dbReference>
<dbReference type="GO" id="GO:0007166">
    <property type="term" value="P:cell surface receptor signaling pathway"/>
    <property type="evidence" value="ECO:0007669"/>
    <property type="project" value="InterPro"/>
</dbReference>
<feature type="transmembrane region" description="Helical" evidence="5">
    <location>
        <begin position="67"/>
        <end position="88"/>
    </location>
</feature>
<evidence type="ECO:0000256" key="4">
    <source>
        <dbReference type="ARBA" id="ARBA00023136"/>
    </source>
</evidence>
<dbReference type="InterPro" id="IPR017981">
    <property type="entry name" value="GPCR_2-like_7TM"/>
</dbReference>
<dbReference type="Gene3D" id="1.20.1070.10">
    <property type="entry name" value="Rhodopsin 7-helix transmembrane proteins"/>
    <property type="match status" value="1"/>
</dbReference>
<comment type="caution">
    <text evidence="7">The sequence shown here is derived from an EMBL/GenBank/DDBJ whole genome shotgun (WGS) entry which is preliminary data.</text>
</comment>
<dbReference type="PROSITE" id="PS50261">
    <property type="entry name" value="G_PROTEIN_RECEP_F2_4"/>
    <property type="match status" value="1"/>
</dbReference>